<dbReference type="Pfam" id="PF26200">
    <property type="entry name" value="Rcat_RNF216"/>
    <property type="match status" value="1"/>
</dbReference>
<keyword evidence="5" id="KW-0863">Zinc-finger</keyword>
<dbReference type="PANTHER" id="PTHR22770">
    <property type="entry name" value="UBIQUITIN CONJUGATING ENZYME 7 INTERACTING PROTEIN-RELATED"/>
    <property type="match status" value="1"/>
</dbReference>
<feature type="compositionally biased region" description="Basic and acidic residues" evidence="8">
    <location>
        <begin position="476"/>
        <end position="488"/>
    </location>
</feature>
<dbReference type="GO" id="GO:0016740">
    <property type="term" value="F:transferase activity"/>
    <property type="evidence" value="ECO:0007669"/>
    <property type="project" value="UniProtKB-KW"/>
</dbReference>
<dbReference type="InterPro" id="IPR051628">
    <property type="entry name" value="LUBAC_E3_Ligases"/>
</dbReference>
<dbReference type="InterPro" id="IPR047544">
    <property type="entry name" value="RING-HC_RBR_RNF216"/>
</dbReference>
<dbReference type="SUPFAM" id="SSF57850">
    <property type="entry name" value="RING/U-box"/>
    <property type="match status" value="3"/>
</dbReference>
<keyword evidence="11" id="KW-1185">Reference proteome</keyword>
<evidence type="ECO:0000313" key="11">
    <source>
        <dbReference type="Proteomes" id="UP001283361"/>
    </source>
</evidence>
<comment type="caution">
    <text evidence="10">The sequence shown here is derived from an EMBL/GenBank/DDBJ whole genome shotgun (WGS) entry which is preliminary data.</text>
</comment>
<proteinExistence type="predicted"/>
<dbReference type="PROSITE" id="PS51873">
    <property type="entry name" value="TRIAD"/>
    <property type="match status" value="1"/>
</dbReference>
<accession>A0AAE1D5Q6</accession>
<feature type="region of interest" description="Disordered" evidence="8">
    <location>
        <begin position="105"/>
        <end position="210"/>
    </location>
</feature>
<keyword evidence="6" id="KW-0833">Ubl conjugation pathway</keyword>
<keyword evidence="4" id="KW-0677">Repeat</keyword>
<evidence type="ECO:0000313" key="10">
    <source>
        <dbReference type="EMBL" id="KAK3757800.1"/>
    </source>
</evidence>
<dbReference type="InterPro" id="IPR002867">
    <property type="entry name" value="IBR_dom"/>
</dbReference>
<name>A0AAE1D5Q6_9GAST</name>
<keyword evidence="7" id="KW-0862">Zinc</keyword>
<evidence type="ECO:0000259" key="9">
    <source>
        <dbReference type="PROSITE" id="PS51873"/>
    </source>
</evidence>
<feature type="region of interest" description="Disordered" evidence="8">
    <location>
        <begin position="462"/>
        <end position="488"/>
    </location>
</feature>
<organism evidence="10 11">
    <name type="scientific">Elysia crispata</name>
    <name type="common">lettuce slug</name>
    <dbReference type="NCBI Taxonomy" id="231223"/>
    <lineage>
        <taxon>Eukaryota</taxon>
        <taxon>Metazoa</taxon>
        <taxon>Spiralia</taxon>
        <taxon>Lophotrochozoa</taxon>
        <taxon>Mollusca</taxon>
        <taxon>Gastropoda</taxon>
        <taxon>Heterobranchia</taxon>
        <taxon>Euthyneura</taxon>
        <taxon>Panpulmonata</taxon>
        <taxon>Sacoglossa</taxon>
        <taxon>Placobranchoidea</taxon>
        <taxon>Plakobranchidae</taxon>
        <taxon>Elysia</taxon>
    </lineage>
</organism>
<evidence type="ECO:0000256" key="4">
    <source>
        <dbReference type="ARBA" id="ARBA00022737"/>
    </source>
</evidence>
<feature type="compositionally biased region" description="Low complexity" evidence="8">
    <location>
        <begin position="146"/>
        <end position="164"/>
    </location>
</feature>
<feature type="region of interest" description="Disordered" evidence="8">
    <location>
        <begin position="229"/>
        <end position="266"/>
    </location>
</feature>
<gene>
    <name evidence="10" type="ORF">RRG08_027156</name>
</gene>
<keyword evidence="3" id="KW-0479">Metal-binding</keyword>
<feature type="domain" description="RING-type" evidence="9">
    <location>
        <begin position="775"/>
        <end position="986"/>
    </location>
</feature>
<dbReference type="SMART" id="SM00647">
    <property type="entry name" value="IBR"/>
    <property type="match status" value="1"/>
</dbReference>
<dbReference type="CDD" id="cd20353">
    <property type="entry name" value="Rcat_RBR_RNF216"/>
    <property type="match status" value="1"/>
</dbReference>
<dbReference type="PANTHER" id="PTHR22770:SF47">
    <property type="entry name" value="E3 UBIQUITIN-PROTEIN LIGASE RNF216"/>
    <property type="match status" value="1"/>
</dbReference>
<dbReference type="CDD" id="cd20339">
    <property type="entry name" value="BRcat_RBR_RNF216"/>
    <property type="match status" value="1"/>
</dbReference>
<feature type="compositionally biased region" description="Basic and acidic residues" evidence="8">
    <location>
        <begin position="122"/>
        <end position="144"/>
    </location>
</feature>
<evidence type="ECO:0000256" key="8">
    <source>
        <dbReference type="SAM" id="MobiDB-lite"/>
    </source>
</evidence>
<evidence type="ECO:0000256" key="2">
    <source>
        <dbReference type="ARBA" id="ARBA00022679"/>
    </source>
</evidence>
<feature type="compositionally biased region" description="Basic and acidic residues" evidence="8">
    <location>
        <begin position="168"/>
        <end position="190"/>
    </location>
</feature>
<dbReference type="AlphaFoldDB" id="A0AAE1D5Q6"/>
<sequence length="1056" mass="119662">MDDKYDELDIPDDWLELGSKRRNKEPDFVVDKKFRSDTSVNSTATSKEDEVFVPKSDLNGQKGSTDKFNSVAHASVIEEAKSIRIKESEEPAGIREDAWNSTINISSSSLSDPNESVSRASVIDEEKSVKVKDSEEPAGIREDAWNSTINISSSSLSDPNESVSRASVIDEEKSVKVKDSEEPAGIREDACDSTINTSSSSLSDPYESSFNEPVFYENSCDQFLPNEKERAEKQTSVVESTSDSSTSNDNQRGDSLNGPDLLSSEVKIQPPVIRDNQGSTFDVSDYSFSSDVHGDSIMIEDNVEKYTEHLSFTDDELSFISSEPGTIITVENDNLQIQSSSKTEVWDGLHGHNDKAGLKKISSLVRDAEIISKIVPDRDFNDIYNTLLDHRDSDNRLDIATAQLLEKTPPSEQTVIIDLFEEVQIVMSAVPKADANIVYTLLEGLPPSTKRVKRVIHHLNPALAGDESPTPKPALKKKESSIEDPHLKNDPIFRDMRTIARIFPETDRNEIYALLEANHDKGNRLQAVIEEIGKLKRDESQEIIIPEEDNIKLSAEDLLEQDIDAIKNIFPDCDPNFLYDKLESMKNAPNRTDLLATELFEKRDYPRMEDIVGKAKAKEKEQEEFDRMQKVTKLDLTVEEFFEKFPEPVKTFGDESTQKSNLYQEHAHAALKNEFRMLKAGYLKVVLLKHKSHFYPAYQQVANELLSIPLDQRHKFMNKFMKHPRSYKVQMPVKADEYFYHEYWFVVNEQKVKDFPKQKEEAKRVKIEEAKAKGELFECGCCFDDECLFEDLTSCPEGHLFCKTCVVRSTEAAFGEMKTTFPCLTGECEQNIPLSVLQTVIPANLFSKIVRRMQEEEILQANIKDLVSCPFCPFATIMPDPNDKVFKCLNPECLKESCRLCQEPNHIPLRCNEVEKKSETNMRTFIENRISEAVMRKCHKCGKNFVKDIGCNKMTCICGATSCYACKKHNIGYDHFNNNKECADTDPNLIHKRDMEAAAVKAKHDYLKMHPEAATIELKTDVNDMIKSFVSSTKDIKNIPMIGPGGYLGREYGGNW</sequence>
<feature type="compositionally biased region" description="Low complexity" evidence="8">
    <location>
        <begin position="240"/>
        <end position="250"/>
    </location>
</feature>
<dbReference type="GO" id="GO:0008270">
    <property type="term" value="F:zinc ion binding"/>
    <property type="evidence" value="ECO:0007669"/>
    <property type="project" value="UniProtKB-KW"/>
</dbReference>
<feature type="compositionally biased region" description="Low complexity" evidence="8">
    <location>
        <begin position="198"/>
        <end position="209"/>
    </location>
</feature>
<dbReference type="Pfam" id="PF26191">
    <property type="entry name" value="RING-HC_RBR_RNF216"/>
    <property type="match status" value="1"/>
</dbReference>
<comment type="pathway">
    <text evidence="1">Protein modification; protein ubiquitination.</text>
</comment>
<dbReference type="InterPro" id="IPR047546">
    <property type="entry name" value="Rcat_RBR_RNF216"/>
</dbReference>
<dbReference type="Gene3D" id="1.20.120.1750">
    <property type="match status" value="1"/>
</dbReference>
<dbReference type="EMBL" id="JAWDGP010005328">
    <property type="protein sequence ID" value="KAK3757800.1"/>
    <property type="molecule type" value="Genomic_DNA"/>
</dbReference>
<evidence type="ECO:0000256" key="5">
    <source>
        <dbReference type="ARBA" id="ARBA00022771"/>
    </source>
</evidence>
<dbReference type="InterPro" id="IPR047545">
    <property type="entry name" value="BRcat_RBR_RNF216"/>
</dbReference>
<keyword evidence="2" id="KW-0808">Transferase</keyword>
<dbReference type="InterPro" id="IPR044066">
    <property type="entry name" value="TRIAD_supradom"/>
</dbReference>
<evidence type="ECO:0000256" key="7">
    <source>
        <dbReference type="ARBA" id="ARBA00022833"/>
    </source>
</evidence>
<protein>
    <recommendedName>
        <fullName evidence="9">RING-type domain-containing protein</fullName>
    </recommendedName>
</protein>
<feature type="region of interest" description="Disordered" evidence="8">
    <location>
        <begin position="35"/>
        <end position="66"/>
    </location>
</feature>
<feature type="compositionally biased region" description="Low complexity" evidence="8">
    <location>
        <begin position="105"/>
        <end position="118"/>
    </location>
</feature>
<dbReference type="Proteomes" id="UP001283361">
    <property type="component" value="Unassembled WGS sequence"/>
</dbReference>
<evidence type="ECO:0000256" key="3">
    <source>
        <dbReference type="ARBA" id="ARBA00022723"/>
    </source>
</evidence>
<reference evidence="10" key="1">
    <citation type="journal article" date="2023" name="G3 (Bethesda)">
        <title>A reference genome for the long-term kleptoplast-retaining sea slug Elysia crispata morphotype clarki.</title>
        <authorList>
            <person name="Eastman K.E."/>
            <person name="Pendleton A.L."/>
            <person name="Shaikh M.A."/>
            <person name="Suttiyut T."/>
            <person name="Ogas R."/>
            <person name="Tomko P."/>
            <person name="Gavelis G."/>
            <person name="Widhalm J.R."/>
            <person name="Wisecaver J.H."/>
        </authorList>
    </citation>
    <scope>NUCLEOTIDE SEQUENCE</scope>
    <source>
        <strain evidence="10">ECLA1</strain>
    </source>
</reference>
<evidence type="ECO:0000256" key="6">
    <source>
        <dbReference type="ARBA" id="ARBA00022786"/>
    </source>
</evidence>
<dbReference type="CDD" id="cd16630">
    <property type="entry name" value="RING-HC_RBR_RNF216"/>
    <property type="match status" value="1"/>
</dbReference>
<evidence type="ECO:0000256" key="1">
    <source>
        <dbReference type="ARBA" id="ARBA00004906"/>
    </source>
</evidence>